<organism evidence="8 9">
    <name type="scientific">Phyllosticta capitalensis</name>
    <dbReference type="NCBI Taxonomy" id="121624"/>
    <lineage>
        <taxon>Eukaryota</taxon>
        <taxon>Fungi</taxon>
        <taxon>Dikarya</taxon>
        <taxon>Ascomycota</taxon>
        <taxon>Pezizomycotina</taxon>
        <taxon>Dothideomycetes</taxon>
        <taxon>Dothideomycetes incertae sedis</taxon>
        <taxon>Botryosphaeriales</taxon>
        <taxon>Phyllostictaceae</taxon>
        <taxon>Phyllosticta</taxon>
    </lineage>
</organism>
<reference evidence="8 9" key="1">
    <citation type="submission" date="2024-04" db="EMBL/GenBank/DDBJ databases">
        <title>Phyllosticta paracitricarpa is synonymous to the EU quarantine fungus P. citricarpa based on phylogenomic analyses.</title>
        <authorList>
            <consortium name="Lawrence Berkeley National Laboratory"/>
            <person name="Van Ingen-Buijs V.A."/>
            <person name="Van Westerhoven A.C."/>
            <person name="Haridas S."/>
            <person name="Skiadas P."/>
            <person name="Martin F."/>
            <person name="Groenewald J.Z."/>
            <person name="Crous P.W."/>
            <person name="Seidl M.F."/>
        </authorList>
    </citation>
    <scope>NUCLEOTIDE SEQUENCE [LARGE SCALE GENOMIC DNA]</scope>
    <source>
        <strain evidence="8 9">CBS 123374</strain>
    </source>
</reference>
<comment type="caution">
    <text evidence="8">The sequence shown here is derived from an EMBL/GenBank/DDBJ whole genome shotgun (WGS) entry which is preliminary data.</text>
</comment>
<feature type="domain" description="Ketopantoate reductase N-terminal" evidence="6">
    <location>
        <begin position="59"/>
        <end position="194"/>
    </location>
</feature>
<dbReference type="InterPro" id="IPR050838">
    <property type="entry name" value="Ketopantoate_reductase"/>
</dbReference>
<dbReference type="Gene3D" id="3.40.50.720">
    <property type="entry name" value="NAD(P)-binding Rossmann-like Domain"/>
    <property type="match status" value="1"/>
</dbReference>
<evidence type="ECO:0000256" key="2">
    <source>
        <dbReference type="ARBA" id="ARBA00013014"/>
    </source>
</evidence>
<protein>
    <recommendedName>
        <fullName evidence="2">2-dehydropantoate 2-reductase</fullName>
        <ecNumber evidence="2">1.1.1.169</ecNumber>
    </recommendedName>
    <alternativeName>
        <fullName evidence="5">Ketopantoate reductase</fullName>
    </alternativeName>
</protein>
<name>A0ABR1YHR1_9PEZI</name>
<dbReference type="SUPFAM" id="SSF48179">
    <property type="entry name" value="6-phosphogluconate dehydrogenase C-terminal domain-like"/>
    <property type="match status" value="1"/>
</dbReference>
<feature type="domain" description="Ketopantoate reductase C-terminal" evidence="7">
    <location>
        <begin position="247"/>
        <end position="379"/>
    </location>
</feature>
<evidence type="ECO:0000256" key="3">
    <source>
        <dbReference type="ARBA" id="ARBA00022857"/>
    </source>
</evidence>
<sequence length="406" mass="45235">MLAFYLRTSPEPPPVTLLFHKPSVLRKWNQAGRQITLQARGVTEKMDGFDVEMAMPNRREHGQEIDYEKDYMRTFVPPETIEKGFLETFGDTEYIAARGLGVESKEPIYNLIVTVKAPATVSAISAVKHRLSRDSAIAFLQNGMGQTDEVSRALFPDPTTRPSYIQGIISHGILSPNPFTVNHNGTGTIQLGLVPREDGLAIPNPSPAVDDDIPQEKPSAWAKSARYLLRKITRTPALCAIALSPPDVQTAQLEKLAINCIVNPMTGLLDVRNGALLNNYHLTRTTRLLLSEISLIIRSLPELQGLPSLSTRFAPDRLEAMVMRVAAMTRHNVSSMLADVRRGNQTEIEYLNGYIVRRGEEMGVRAVMNYMIMAMVRGKIAIVERERVEEISVLRPEDEVRHGTGE</sequence>
<accession>A0ABR1YHR1</accession>
<evidence type="ECO:0000313" key="9">
    <source>
        <dbReference type="Proteomes" id="UP001492380"/>
    </source>
</evidence>
<keyword evidence="4" id="KW-0560">Oxidoreductase</keyword>
<dbReference type="InterPro" id="IPR008927">
    <property type="entry name" value="6-PGluconate_DH-like_C_sf"/>
</dbReference>
<dbReference type="InterPro" id="IPR013752">
    <property type="entry name" value="KPA_reductase"/>
</dbReference>
<dbReference type="InterPro" id="IPR013332">
    <property type="entry name" value="KPR_N"/>
</dbReference>
<evidence type="ECO:0000259" key="6">
    <source>
        <dbReference type="Pfam" id="PF02558"/>
    </source>
</evidence>
<gene>
    <name evidence="8" type="ORF">HDK90DRAFT_322062</name>
</gene>
<evidence type="ECO:0000313" key="8">
    <source>
        <dbReference type="EMBL" id="KAK8230446.1"/>
    </source>
</evidence>
<proteinExistence type="inferred from homology"/>
<dbReference type="PANTHER" id="PTHR43765">
    <property type="entry name" value="2-DEHYDROPANTOATE 2-REDUCTASE-RELATED"/>
    <property type="match status" value="1"/>
</dbReference>
<dbReference type="SUPFAM" id="SSF51735">
    <property type="entry name" value="NAD(P)-binding Rossmann-fold domains"/>
    <property type="match status" value="1"/>
</dbReference>
<dbReference type="InterPro" id="IPR036291">
    <property type="entry name" value="NAD(P)-bd_dom_sf"/>
</dbReference>
<keyword evidence="3" id="KW-0521">NADP</keyword>
<dbReference type="Pfam" id="PF02558">
    <property type="entry name" value="ApbA"/>
    <property type="match status" value="1"/>
</dbReference>
<evidence type="ECO:0000256" key="1">
    <source>
        <dbReference type="ARBA" id="ARBA00007870"/>
    </source>
</evidence>
<dbReference type="Pfam" id="PF08546">
    <property type="entry name" value="ApbA_C"/>
    <property type="match status" value="1"/>
</dbReference>
<dbReference type="EMBL" id="JBBWRZ010000008">
    <property type="protein sequence ID" value="KAK8230446.1"/>
    <property type="molecule type" value="Genomic_DNA"/>
</dbReference>
<evidence type="ECO:0000259" key="7">
    <source>
        <dbReference type="Pfam" id="PF08546"/>
    </source>
</evidence>
<evidence type="ECO:0000256" key="4">
    <source>
        <dbReference type="ARBA" id="ARBA00023002"/>
    </source>
</evidence>
<dbReference type="EC" id="1.1.1.169" evidence="2"/>
<dbReference type="PANTHER" id="PTHR43765:SF2">
    <property type="entry name" value="2-DEHYDROPANTOATE 2-REDUCTASE"/>
    <property type="match status" value="1"/>
</dbReference>
<dbReference type="Gene3D" id="1.10.1040.10">
    <property type="entry name" value="N-(1-d-carboxylethyl)-l-norvaline Dehydrogenase, domain 2"/>
    <property type="match status" value="1"/>
</dbReference>
<evidence type="ECO:0000256" key="5">
    <source>
        <dbReference type="ARBA" id="ARBA00032024"/>
    </source>
</evidence>
<keyword evidence="9" id="KW-1185">Reference proteome</keyword>
<dbReference type="Proteomes" id="UP001492380">
    <property type="component" value="Unassembled WGS sequence"/>
</dbReference>
<comment type="similarity">
    <text evidence="1">Belongs to the ketopantoate reductase family.</text>
</comment>
<dbReference type="NCBIfam" id="TIGR00745">
    <property type="entry name" value="apbA_panE"/>
    <property type="match status" value="1"/>
</dbReference>
<dbReference type="InterPro" id="IPR013328">
    <property type="entry name" value="6PGD_dom2"/>
</dbReference>
<dbReference type="InterPro" id="IPR003710">
    <property type="entry name" value="ApbA"/>
</dbReference>